<keyword evidence="1" id="KW-0175">Coiled coil</keyword>
<proteinExistence type="predicted"/>
<comment type="caution">
    <text evidence="4">The sequence shown here is derived from an EMBL/GenBank/DDBJ whole genome shotgun (WGS) entry which is preliminary data.</text>
</comment>
<dbReference type="EMBL" id="CATQJA010002657">
    <property type="protein sequence ID" value="CAJ0579488.1"/>
    <property type="molecule type" value="Genomic_DNA"/>
</dbReference>
<evidence type="ECO:0000256" key="1">
    <source>
        <dbReference type="ARBA" id="ARBA00023054"/>
    </source>
</evidence>
<evidence type="ECO:0000259" key="3">
    <source>
        <dbReference type="PROSITE" id="PS50238"/>
    </source>
</evidence>
<feature type="compositionally biased region" description="Low complexity" evidence="2">
    <location>
        <begin position="338"/>
        <end position="353"/>
    </location>
</feature>
<dbReference type="InterPro" id="IPR008936">
    <property type="entry name" value="Rho_GTPase_activation_prot"/>
</dbReference>
<sequence length="379" mass="41957">MYLFEQFTECSMAENSEDFVSKTRRLLVSLPTSSLILLRVLFGFLSHLCEFADENMMQPPTLAICFGPTLLPIPEGKDQVFYHNYVNGFVRGLIVHHEKVFPGEHELPGPVYDKYAFDLHNMDYVDDVEGDDGLISGDDEVLLGGVDEQDTELQRDKENGNDFNNRGSVFSRQSVPTPSCSEDTSVRDLGFRDVCQQLKLTLKEDFLHRGGTPTEPSLPPSSRSSVRSALEIKYNEPALSPRNNNNMGPIGGILTRPPVVASLRDQLTHANPSAVGSSHSANKVFPTEFDKVSRTSIRLQKLSTFDELKSPIESPSERPGASNNQSPADSYGKEIEQPSSASSSGSPLDSHPSNQNTPRRGHLDDPTFELDRAIQCLRT</sequence>
<name>A0AA36D489_9BILA</name>
<dbReference type="InterPro" id="IPR000198">
    <property type="entry name" value="RhoGAP_dom"/>
</dbReference>
<feature type="compositionally biased region" description="Polar residues" evidence="2">
    <location>
        <begin position="161"/>
        <end position="183"/>
    </location>
</feature>
<dbReference type="Proteomes" id="UP001177023">
    <property type="component" value="Unassembled WGS sequence"/>
</dbReference>
<dbReference type="Gene3D" id="1.10.555.10">
    <property type="entry name" value="Rho GTPase activation protein"/>
    <property type="match status" value="1"/>
</dbReference>
<evidence type="ECO:0000313" key="4">
    <source>
        <dbReference type="EMBL" id="CAJ0579488.1"/>
    </source>
</evidence>
<feature type="domain" description="Rho-GAP" evidence="3">
    <location>
        <begin position="1"/>
        <end position="101"/>
    </location>
</feature>
<reference evidence="4" key="1">
    <citation type="submission" date="2023-06" db="EMBL/GenBank/DDBJ databases">
        <authorList>
            <person name="Delattre M."/>
        </authorList>
    </citation>
    <scope>NUCLEOTIDE SEQUENCE</scope>
    <source>
        <strain evidence="4">AF72</strain>
    </source>
</reference>
<feature type="region of interest" description="Disordered" evidence="2">
    <location>
        <begin position="308"/>
        <end position="379"/>
    </location>
</feature>
<feature type="non-terminal residue" evidence="4">
    <location>
        <position position="1"/>
    </location>
</feature>
<protein>
    <recommendedName>
        <fullName evidence="3">Rho-GAP domain-containing protein</fullName>
    </recommendedName>
</protein>
<accession>A0AA36D489</accession>
<keyword evidence="5" id="KW-1185">Reference proteome</keyword>
<evidence type="ECO:0000313" key="5">
    <source>
        <dbReference type="Proteomes" id="UP001177023"/>
    </source>
</evidence>
<dbReference type="PANTHER" id="PTHR14166">
    <property type="entry name" value="SLIT-ROBO RHO GTPASE ACTIVATING PROTEIN"/>
    <property type="match status" value="1"/>
</dbReference>
<evidence type="ECO:0000256" key="2">
    <source>
        <dbReference type="SAM" id="MobiDB-lite"/>
    </source>
</evidence>
<dbReference type="AlphaFoldDB" id="A0AA36D489"/>
<organism evidence="4 5">
    <name type="scientific">Mesorhabditis spiculigera</name>
    <dbReference type="NCBI Taxonomy" id="96644"/>
    <lineage>
        <taxon>Eukaryota</taxon>
        <taxon>Metazoa</taxon>
        <taxon>Ecdysozoa</taxon>
        <taxon>Nematoda</taxon>
        <taxon>Chromadorea</taxon>
        <taxon>Rhabditida</taxon>
        <taxon>Rhabditina</taxon>
        <taxon>Rhabditomorpha</taxon>
        <taxon>Rhabditoidea</taxon>
        <taxon>Rhabditidae</taxon>
        <taxon>Mesorhabditinae</taxon>
        <taxon>Mesorhabditis</taxon>
    </lineage>
</organism>
<feature type="region of interest" description="Disordered" evidence="2">
    <location>
        <begin position="207"/>
        <end position="228"/>
    </location>
</feature>
<feature type="region of interest" description="Disordered" evidence="2">
    <location>
        <begin position="156"/>
        <end position="183"/>
    </location>
</feature>
<feature type="compositionally biased region" description="Basic and acidic residues" evidence="2">
    <location>
        <begin position="361"/>
        <end position="372"/>
    </location>
</feature>
<gene>
    <name evidence="4" type="ORF">MSPICULIGERA_LOCUS17704</name>
</gene>
<dbReference type="InterPro" id="IPR051627">
    <property type="entry name" value="SLIT-ROBO_RhoGAP"/>
</dbReference>
<dbReference type="SUPFAM" id="SSF48350">
    <property type="entry name" value="GTPase activation domain, GAP"/>
    <property type="match status" value="1"/>
</dbReference>
<dbReference type="Pfam" id="PF00620">
    <property type="entry name" value="RhoGAP"/>
    <property type="match status" value="1"/>
</dbReference>
<dbReference type="GO" id="GO:0007165">
    <property type="term" value="P:signal transduction"/>
    <property type="evidence" value="ECO:0007669"/>
    <property type="project" value="InterPro"/>
</dbReference>
<dbReference type="PROSITE" id="PS50238">
    <property type="entry name" value="RHOGAP"/>
    <property type="match status" value="1"/>
</dbReference>